<dbReference type="GO" id="GO:0005737">
    <property type="term" value="C:cytoplasm"/>
    <property type="evidence" value="ECO:0007669"/>
    <property type="project" value="UniProtKB-SubCell"/>
</dbReference>
<evidence type="ECO:0000256" key="9">
    <source>
        <dbReference type="ARBA" id="ARBA00023157"/>
    </source>
</evidence>
<name>A0A5N6Q069_9ASTR</name>
<dbReference type="PANTHER" id="PTHR38146">
    <property type="entry name" value="30S RIBOSOMAL PROTEIN S12, CHLOROPLASTIC"/>
    <property type="match status" value="1"/>
</dbReference>
<evidence type="ECO:0000256" key="11">
    <source>
        <dbReference type="ARBA" id="ARBA00025991"/>
    </source>
</evidence>
<accession>A0A5N6Q069</accession>
<dbReference type="InterPro" id="IPR023398">
    <property type="entry name" value="TIF_eIF4e-like"/>
</dbReference>
<dbReference type="InterPro" id="IPR001040">
    <property type="entry name" value="TIF_eIF_4E"/>
</dbReference>
<evidence type="ECO:0000256" key="4">
    <source>
        <dbReference type="ARBA" id="ARBA00022490"/>
    </source>
</evidence>
<dbReference type="Gene3D" id="3.30.760.10">
    <property type="entry name" value="RNA Cap, Translation Initiation Factor Eif4e"/>
    <property type="match status" value="1"/>
</dbReference>
<dbReference type="FunFam" id="3.30.760.10:FF:000003">
    <property type="entry name" value="Eukaryotic translation initiation factor 4E"/>
    <property type="match status" value="1"/>
</dbReference>
<dbReference type="GO" id="GO:0006417">
    <property type="term" value="P:regulation of translation"/>
    <property type="evidence" value="ECO:0007669"/>
    <property type="project" value="UniProtKB-KW"/>
</dbReference>
<dbReference type="EMBL" id="SZYD01000001">
    <property type="protein sequence ID" value="KAD7478014.1"/>
    <property type="molecule type" value="Genomic_DNA"/>
</dbReference>
<evidence type="ECO:0000313" key="16">
    <source>
        <dbReference type="EMBL" id="KAD7478014.1"/>
    </source>
</evidence>
<evidence type="ECO:0000256" key="6">
    <source>
        <dbReference type="ARBA" id="ARBA00022845"/>
    </source>
</evidence>
<keyword evidence="8" id="KW-0648">Protein biosynthesis</keyword>
<dbReference type="OrthoDB" id="153872at2759"/>
<dbReference type="PROSITE" id="PS00813">
    <property type="entry name" value="IF4E"/>
    <property type="match status" value="1"/>
</dbReference>
<evidence type="ECO:0000313" key="17">
    <source>
        <dbReference type="Proteomes" id="UP000326396"/>
    </source>
</evidence>
<protein>
    <recommendedName>
        <fullName evidence="12">mRNA cap-binding protein</fullName>
    </recommendedName>
</protein>
<dbReference type="PROSITE" id="PS51017">
    <property type="entry name" value="CCT"/>
    <property type="match status" value="1"/>
</dbReference>
<comment type="similarity">
    <text evidence="3">Belongs to the eukaryotic initiation factor 4E family.</text>
</comment>
<evidence type="ECO:0000256" key="12">
    <source>
        <dbReference type="ARBA" id="ARBA00030245"/>
    </source>
</evidence>
<evidence type="ECO:0000256" key="10">
    <source>
        <dbReference type="ARBA" id="ARBA00023242"/>
    </source>
</evidence>
<comment type="caution">
    <text evidence="16">The sequence shown here is derived from an EMBL/GenBank/DDBJ whole genome shotgun (WGS) entry which is preliminary data.</text>
</comment>
<keyword evidence="9" id="KW-1015">Disulfide bond</keyword>
<dbReference type="GO" id="GO:0005634">
    <property type="term" value="C:nucleus"/>
    <property type="evidence" value="ECO:0007669"/>
    <property type="project" value="UniProtKB-SubCell"/>
</dbReference>
<keyword evidence="10 13" id="KW-0539">Nucleus</keyword>
<dbReference type="PANTHER" id="PTHR38146:SF9">
    <property type="entry name" value="UNKNOW PROTEIN"/>
    <property type="match status" value="1"/>
</dbReference>
<dbReference type="GO" id="GO:0009615">
    <property type="term" value="P:response to virus"/>
    <property type="evidence" value="ECO:0007669"/>
    <property type="project" value="UniProtKB-ARBA"/>
</dbReference>
<evidence type="ECO:0000256" key="1">
    <source>
        <dbReference type="ARBA" id="ARBA00004123"/>
    </source>
</evidence>
<evidence type="ECO:0000256" key="5">
    <source>
        <dbReference type="ARBA" id="ARBA00022540"/>
    </source>
</evidence>
<dbReference type="GO" id="GO:0003723">
    <property type="term" value="F:RNA binding"/>
    <property type="evidence" value="ECO:0007669"/>
    <property type="project" value="UniProtKB-KW"/>
</dbReference>
<keyword evidence="4" id="KW-0963">Cytoplasm</keyword>
<evidence type="ECO:0000256" key="2">
    <source>
        <dbReference type="ARBA" id="ARBA00004496"/>
    </source>
</evidence>
<dbReference type="SUPFAM" id="SSF55418">
    <property type="entry name" value="eIF4e-like"/>
    <property type="match status" value="1"/>
</dbReference>
<feature type="domain" description="CCT" evidence="15">
    <location>
        <begin position="300"/>
        <end position="342"/>
    </location>
</feature>
<evidence type="ECO:0000259" key="15">
    <source>
        <dbReference type="PROSITE" id="PS51017"/>
    </source>
</evidence>
<dbReference type="Pfam" id="PF06203">
    <property type="entry name" value="CCT"/>
    <property type="match status" value="1"/>
</dbReference>
<keyword evidence="17" id="KW-1185">Reference proteome</keyword>
<dbReference type="AlphaFoldDB" id="A0A5N6Q069"/>
<sequence length="803" mass="89944">MLHDVVHPPDQPPPPEQVSSPLSAQILEFCESELFQETLQNSDVVSASNCCYEEQQSSYVNNISFPPDMIKYPSSAATTTATATNMDNCHDEYVAMFDEKNIENDLSASQDFTNLNGYAFSQQDQFDLALLENQIQLSTDGPILPYPHPNDQTNVMSSMMGPMVCDNECLSISMPPSKCMRLNNPSSPNHCFLDHPYLPSRNSNSILPIESCGIFNGNLSFGNEIQVHELDYHGDNGGIFFPDPLPRPFNSNELQALSNESQHLVNNGGGSCNHPLAPPEITSLESESFRVANKLTSEERKEKIHRYMKKRNERNFSKKIKYACRKTLADSRPRVRGRFAKNDEFGEHHRNTCNNHEEDTDEDVKSMQPHRLDKKWTFWFDNQSKPKQGAAWGNNLRDAYTFDTVEEFWCLYDHVFKPSKLPGTAELHLFKAGIEPKWEDPQCANGGKWTVTSNRKPGLETMWLETLMALIGEQFDDADEICGVVASVRPKQDKLSLWTKNAANEAAQMSIGRKWKEIIDVTDKISYNFHDDSKTRTTRARADDSHAPTVSAFPKAPLSFKRIRGMSSPGEILNALATALHGSIRTAPSIHRLRLGLLGYLIPFAPLAFVSQCQCQPSRVLSPLVFFPISTHFTAPPEIPSAPTVLQLDALHPIIPDNACILCITAAAGTELADAYSPDTVIASSPGKEVHDPWAFYLHAALFRQAFAHCKKFPTAASRRSLGRVSVPVWLIILSDQLLIIALLLSRKTLRISFNDNKHILLIGKLQLLNDATVREQGWEMSTQTPTNSFIDVWIRLISSVIS</sequence>
<gene>
    <name evidence="16" type="ORF">E3N88_01150</name>
</gene>
<dbReference type="Proteomes" id="UP000326396">
    <property type="component" value="Linkage Group LG1"/>
</dbReference>
<keyword evidence="7" id="KW-0694">RNA-binding</keyword>
<reference evidence="16 17" key="1">
    <citation type="submission" date="2019-05" db="EMBL/GenBank/DDBJ databases">
        <title>Mikania micrantha, genome provides insights into the molecular mechanism of rapid growth.</title>
        <authorList>
            <person name="Liu B."/>
        </authorList>
    </citation>
    <scope>NUCLEOTIDE SEQUENCE [LARGE SCALE GENOMIC DNA]</scope>
    <source>
        <strain evidence="16">NLD-2019</strain>
        <tissue evidence="16">Leaf</tissue>
    </source>
</reference>
<dbReference type="GO" id="GO:0003743">
    <property type="term" value="F:translation initiation factor activity"/>
    <property type="evidence" value="ECO:0007669"/>
    <property type="project" value="UniProtKB-KW"/>
</dbReference>
<evidence type="ECO:0000256" key="14">
    <source>
        <dbReference type="SAM" id="MobiDB-lite"/>
    </source>
</evidence>
<evidence type="ECO:0000256" key="7">
    <source>
        <dbReference type="ARBA" id="ARBA00022884"/>
    </source>
</evidence>
<dbReference type="InterPro" id="IPR019770">
    <property type="entry name" value="TIF_eIF_4E_CS"/>
</dbReference>
<organism evidence="16 17">
    <name type="scientific">Mikania micrantha</name>
    <name type="common">bitter vine</name>
    <dbReference type="NCBI Taxonomy" id="192012"/>
    <lineage>
        <taxon>Eukaryota</taxon>
        <taxon>Viridiplantae</taxon>
        <taxon>Streptophyta</taxon>
        <taxon>Embryophyta</taxon>
        <taxon>Tracheophyta</taxon>
        <taxon>Spermatophyta</taxon>
        <taxon>Magnoliopsida</taxon>
        <taxon>eudicotyledons</taxon>
        <taxon>Gunneridae</taxon>
        <taxon>Pentapetalae</taxon>
        <taxon>asterids</taxon>
        <taxon>campanulids</taxon>
        <taxon>Asterales</taxon>
        <taxon>Asteraceae</taxon>
        <taxon>Asteroideae</taxon>
        <taxon>Heliantheae alliance</taxon>
        <taxon>Eupatorieae</taxon>
        <taxon>Mikania</taxon>
    </lineage>
</organism>
<dbReference type="InterPro" id="IPR010402">
    <property type="entry name" value="CCT_domain"/>
</dbReference>
<comment type="subunit">
    <text evidence="11">EIF4F is a multi-subunit complex, the composition of which varies with external and internal environmental conditions. It is composed of at least EIF4A, EIF4E and EIF4G. EIF4E is also known to interact with other partners. In higher plants two isoforms of EIF4F have been identified, named isoform EIF4F and isoform EIF(iso)4F. Isoform EIF4F has subunits p220 and p26, whereas isoform EIF(iso)4F has subunits p82 and p28.</text>
</comment>
<keyword evidence="5" id="KW-0396">Initiation factor</keyword>
<evidence type="ECO:0000256" key="3">
    <source>
        <dbReference type="ARBA" id="ARBA00009860"/>
    </source>
</evidence>
<comment type="subcellular location">
    <subcellularLocation>
        <location evidence="2">Cytoplasm</location>
    </subcellularLocation>
    <subcellularLocation>
        <location evidence="1 13">Nucleus</location>
    </subcellularLocation>
</comment>
<feature type="region of interest" description="Disordered" evidence="14">
    <location>
        <begin position="1"/>
        <end position="20"/>
    </location>
</feature>
<keyword evidence="6" id="KW-0810">Translation regulation</keyword>
<proteinExistence type="inferred from homology"/>
<evidence type="ECO:0000256" key="13">
    <source>
        <dbReference type="PROSITE-ProRule" id="PRU00357"/>
    </source>
</evidence>
<dbReference type="Pfam" id="PF01652">
    <property type="entry name" value="IF4E"/>
    <property type="match status" value="1"/>
</dbReference>
<evidence type="ECO:0000256" key="8">
    <source>
        <dbReference type="ARBA" id="ARBA00022917"/>
    </source>
</evidence>